<protein>
    <submittedName>
        <fullName evidence="3">Group II intron reverse transcriptase/maturase</fullName>
    </submittedName>
</protein>
<dbReference type="InterPro" id="IPR013597">
    <property type="entry name" value="Mat_intron_G2"/>
</dbReference>
<keyword evidence="4" id="KW-1185">Reference proteome</keyword>
<dbReference type="Pfam" id="PF08388">
    <property type="entry name" value="GIIM"/>
    <property type="match status" value="1"/>
</dbReference>
<dbReference type="InterPro" id="IPR000477">
    <property type="entry name" value="RT_dom"/>
</dbReference>
<dbReference type="Pfam" id="PF00078">
    <property type="entry name" value="RVT_1"/>
    <property type="match status" value="1"/>
</dbReference>
<gene>
    <name evidence="3" type="ORF">D5018_21510</name>
</gene>
<keyword evidence="3" id="KW-0808">Transferase</keyword>
<keyword evidence="3" id="KW-0548">Nucleotidyltransferase</keyword>
<organism evidence="3 4">
    <name type="scientific">Parashewanella curva</name>
    <dbReference type="NCBI Taxonomy" id="2338552"/>
    <lineage>
        <taxon>Bacteria</taxon>
        <taxon>Pseudomonadati</taxon>
        <taxon>Pseudomonadota</taxon>
        <taxon>Gammaproteobacteria</taxon>
        <taxon>Alteromonadales</taxon>
        <taxon>Shewanellaceae</taxon>
        <taxon>Parashewanella</taxon>
    </lineage>
</organism>
<dbReference type="Proteomes" id="UP000281474">
    <property type="component" value="Unassembled WGS sequence"/>
</dbReference>
<evidence type="ECO:0000313" key="4">
    <source>
        <dbReference type="Proteomes" id="UP000281474"/>
    </source>
</evidence>
<feature type="non-terminal residue" evidence="3">
    <location>
        <position position="1"/>
    </location>
</feature>
<feature type="non-terminal residue" evidence="3">
    <location>
        <position position="180"/>
    </location>
</feature>
<dbReference type="PROSITE" id="PS50878">
    <property type="entry name" value="RT_POL"/>
    <property type="match status" value="1"/>
</dbReference>
<dbReference type="InterPro" id="IPR051083">
    <property type="entry name" value="GrpII_Intron_Splice-Mob/Def"/>
</dbReference>
<dbReference type="SUPFAM" id="SSF56672">
    <property type="entry name" value="DNA/RNA polymerases"/>
    <property type="match status" value="1"/>
</dbReference>
<evidence type="ECO:0000313" key="3">
    <source>
        <dbReference type="EMBL" id="RLV57642.1"/>
    </source>
</evidence>
<evidence type="ECO:0000256" key="1">
    <source>
        <dbReference type="ARBA" id="ARBA00034120"/>
    </source>
</evidence>
<feature type="domain" description="Reverse transcriptase" evidence="2">
    <location>
        <begin position="1"/>
        <end position="119"/>
    </location>
</feature>
<dbReference type="GO" id="GO:0003964">
    <property type="term" value="F:RNA-directed DNA polymerase activity"/>
    <property type="evidence" value="ECO:0007669"/>
    <property type="project" value="UniProtKB-KW"/>
</dbReference>
<dbReference type="AlphaFoldDB" id="A0A3L8PUC9"/>
<dbReference type="PANTHER" id="PTHR34047">
    <property type="entry name" value="NUCLEAR INTRON MATURASE 1, MITOCHONDRIAL-RELATED"/>
    <property type="match status" value="1"/>
</dbReference>
<reference evidence="3 4" key="1">
    <citation type="submission" date="2018-09" db="EMBL/GenBank/DDBJ databases">
        <title>Phylogeny of the Shewanellaceae, and recommendation for two new genera, Pseudoshewanella and Parashewanella.</title>
        <authorList>
            <person name="Wang G."/>
        </authorList>
    </citation>
    <scope>NUCLEOTIDE SEQUENCE [LARGE SCALE GENOMIC DNA]</scope>
    <source>
        <strain evidence="3 4">C51</strain>
    </source>
</reference>
<dbReference type="PANTHER" id="PTHR34047:SF8">
    <property type="entry name" value="PROTEIN YKFC"/>
    <property type="match status" value="1"/>
</dbReference>
<proteinExistence type="inferred from homology"/>
<dbReference type="CDD" id="cd01651">
    <property type="entry name" value="RT_G2_intron"/>
    <property type="match status" value="1"/>
</dbReference>
<dbReference type="EMBL" id="QZEI01000224">
    <property type="protein sequence ID" value="RLV57642.1"/>
    <property type="molecule type" value="Genomic_DNA"/>
</dbReference>
<evidence type="ECO:0000259" key="2">
    <source>
        <dbReference type="PROSITE" id="PS50878"/>
    </source>
</evidence>
<comment type="caution">
    <text evidence="3">The sequence shown here is derived from an EMBL/GenBank/DDBJ whole genome shotgun (WGS) entry which is preliminary data.</text>
</comment>
<name>A0A3L8PUC9_9GAMM</name>
<dbReference type="InterPro" id="IPR043502">
    <property type="entry name" value="DNA/RNA_pol_sf"/>
</dbReference>
<sequence length="180" mass="20714">EDIKDKRVLKLIGQYLRCGLMRNGVVEERQRGTPQGGPLSPLLSNIVLDELDKELERRGHKFCRYADDSVQIYVGSEKTAERVKASITDFLESKLKLKVNRAKSAASKVSERNYLGHKFQQSGRIGISQASIKKMKKRVRVITKRNRGRNELVIIKELNQFLRGWQHYFKLGIKKGQMSD</sequence>
<accession>A0A3L8PUC9</accession>
<keyword evidence="3" id="KW-0695">RNA-directed DNA polymerase</keyword>
<comment type="similarity">
    <text evidence="1">Belongs to the bacterial reverse transcriptase family.</text>
</comment>